<proteinExistence type="predicted"/>
<organism evidence="1">
    <name type="scientific">Spodoptera frugiperda</name>
    <name type="common">Fall armyworm</name>
    <dbReference type="NCBI Taxonomy" id="7108"/>
    <lineage>
        <taxon>Eukaryota</taxon>
        <taxon>Metazoa</taxon>
        <taxon>Ecdysozoa</taxon>
        <taxon>Arthropoda</taxon>
        <taxon>Hexapoda</taxon>
        <taxon>Insecta</taxon>
        <taxon>Pterygota</taxon>
        <taxon>Neoptera</taxon>
        <taxon>Endopterygota</taxon>
        <taxon>Lepidoptera</taxon>
        <taxon>Glossata</taxon>
        <taxon>Ditrysia</taxon>
        <taxon>Noctuoidea</taxon>
        <taxon>Noctuidae</taxon>
        <taxon>Amphipyrinae</taxon>
        <taxon>Spodoptera</taxon>
    </lineage>
</organism>
<accession>A0A2H1VKP5</accession>
<dbReference type="EMBL" id="ODYU01003088">
    <property type="protein sequence ID" value="SOQ41400.1"/>
    <property type="molecule type" value="Genomic_DNA"/>
</dbReference>
<evidence type="ECO:0000313" key="1">
    <source>
        <dbReference type="EMBL" id="SOQ41400.1"/>
    </source>
</evidence>
<name>A0A2H1VKP5_SPOFR</name>
<sequence length="175" mass="19483">MSLPTHSHRCSKLTNSYNSFEDRKGKYRNLFLWGEIRPMTSPTLGQARGSVRLLLTKNHPVPTPAFRTGAPVNPLENVETTLRSSVWHYNLVTAGRSRHTSLCQLWWQGLPHSLLAPKGTNAMVAQGTEHLPCSLITGENHPMTFLALEEAKESVRLLLTKNHPVPTPAFRAGAQ</sequence>
<protein>
    <submittedName>
        <fullName evidence="1">SFRICE_032600</fullName>
    </submittedName>
</protein>
<gene>
    <name evidence="1" type="ORF">SFRICE_032600</name>
</gene>
<reference evidence="1" key="1">
    <citation type="submission" date="2016-07" db="EMBL/GenBank/DDBJ databases">
        <authorList>
            <person name="Bretaudeau A."/>
        </authorList>
    </citation>
    <scope>NUCLEOTIDE SEQUENCE</scope>
    <source>
        <strain evidence="1">Rice</strain>
        <tissue evidence="1">Whole body</tissue>
    </source>
</reference>
<dbReference type="AlphaFoldDB" id="A0A2H1VKP5"/>